<dbReference type="InParanoid" id="A0A1S0TUQ3"/>
<proteinExistence type="predicted"/>
<name>A0A1S0TUQ3_LOALO</name>
<dbReference type="EMBL" id="JH712073">
    <property type="protein sequence ID" value="EFO20533.1"/>
    <property type="molecule type" value="Genomic_DNA"/>
</dbReference>
<sequence>MGQHPHKYLSLLIIFGTETISSFHLRILNEAILSEQFSLSFVIALTEIARMGGLPHEYIIDCYMVGQYIYSATIIPVNTPNYKRQIDTLYHARIHEMNCWQVLAEP</sequence>
<gene>
    <name evidence="1" type="ORF">LOAG_07959</name>
</gene>
<dbReference type="RefSeq" id="XP_003143539.1">
    <property type="nucleotide sequence ID" value="XM_003143491.1"/>
</dbReference>
<evidence type="ECO:0000313" key="1">
    <source>
        <dbReference type="EMBL" id="EFO20533.1"/>
    </source>
</evidence>
<dbReference type="CTD" id="9945382"/>
<dbReference type="GeneID" id="9945382"/>
<dbReference type="AlphaFoldDB" id="A0A1S0TUQ3"/>
<reference evidence="1" key="1">
    <citation type="submission" date="2012-04" db="EMBL/GenBank/DDBJ databases">
        <title>The Genome Sequence of Loa loa.</title>
        <authorList>
            <consortium name="The Broad Institute Genome Sequencing Platform"/>
            <consortium name="Broad Institute Genome Sequencing Center for Infectious Disease"/>
            <person name="Nutman T.B."/>
            <person name="Fink D.L."/>
            <person name="Russ C."/>
            <person name="Young S."/>
            <person name="Zeng Q."/>
            <person name="Gargeya S."/>
            <person name="Alvarado L."/>
            <person name="Berlin A."/>
            <person name="Chapman S.B."/>
            <person name="Chen Z."/>
            <person name="Freedman E."/>
            <person name="Gellesch M."/>
            <person name="Goldberg J."/>
            <person name="Griggs A."/>
            <person name="Gujja S."/>
            <person name="Heilman E.R."/>
            <person name="Heiman D."/>
            <person name="Howarth C."/>
            <person name="Mehta T."/>
            <person name="Neiman D."/>
            <person name="Pearson M."/>
            <person name="Roberts A."/>
            <person name="Saif S."/>
            <person name="Shea T."/>
            <person name="Shenoy N."/>
            <person name="Sisk P."/>
            <person name="Stolte C."/>
            <person name="Sykes S."/>
            <person name="White J."/>
            <person name="Yandava C."/>
            <person name="Haas B."/>
            <person name="Henn M.R."/>
            <person name="Nusbaum C."/>
            <person name="Birren B."/>
        </authorList>
    </citation>
    <scope>NUCLEOTIDE SEQUENCE [LARGE SCALE GENOMIC DNA]</scope>
</reference>
<dbReference type="KEGG" id="loa:LOAG_07959"/>
<protein>
    <submittedName>
        <fullName evidence="1">Uncharacterized protein</fullName>
    </submittedName>
</protein>
<organism evidence="1">
    <name type="scientific">Loa loa</name>
    <name type="common">Eye worm</name>
    <name type="synonym">Filaria loa</name>
    <dbReference type="NCBI Taxonomy" id="7209"/>
    <lineage>
        <taxon>Eukaryota</taxon>
        <taxon>Metazoa</taxon>
        <taxon>Ecdysozoa</taxon>
        <taxon>Nematoda</taxon>
        <taxon>Chromadorea</taxon>
        <taxon>Rhabditida</taxon>
        <taxon>Spirurina</taxon>
        <taxon>Spiruromorpha</taxon>
        <taxon>Filarioidea</taxon>
        <taxon>Onchocercidae</taxon>
        <taxon>Loa</taxon>
    </lineage>
</organism>
<accession>A0A1S0TUQ3</accession>